<feature type="transmembrane region" description="Helical" evidence="2">
    <location>
        <begin position="62"/>
        <end position="88"/>
    </location>
</feature>
<dbReference type="Proteomes" id="UP000799772">
    <property type="component" value="Unassembled WGS sequence"/>
</dbReference>
<evidence type="ECO:0000313" key="4">
    <source>
        <dbReference type="Proteomes" id="UP000799772"/>
    </source>
</evidence>
<feature type="transmembrane region" description="Helical" evidence="2">
    <location>
        <begin position="94"/>
        <end position="114"/>
    </location>
</feature>
<dbReference type="EMBL" id="ML978121">
    <property type="protein sequence ID" value="KAF2103992.1"/>
    <property type="molecule type" value="Genomic_DNA"/>
</dbReference>
<keyword evidence="2" id="KW-1133">Transmembrane helix</keyword>
<dbReference type="SUPFAM" id="SSF53474">
    <property type="entry name" value="alpha/beta-Hydrolases"/>
    <property type="match status" value="1"/>
</dbReference>
<keyword evidence="2" id="KW-0472">Membrane</keyword>
<feature type="region of interest" description="Disordered" evidence="1">
    <location>
        <begin position="325"/>
        <end position="347"/>
    </location>
</feature>
<accession>A0A9P4ME04</accession>
<sequence>MPASKRLPYTSDPLLLLVADVWLFLVLSFTWPITAGLLSIVLPLKSRGSGDLDELAFTWRNIWASSLHFVLFAAQTVFIIGVPLSAVFPLTSVPVWLAIIILFMTGNAYFCGLLNGKPGYIYGAGGEYASNNKEPVDKWSSKFPKHKGERWVFINGVAVGSHWMRSNLERLARTFHRPILGIHNRTYGIPFDVMECILQRTFGYATLDIRTAYKTISALLEDDEVKKLVLIAHSQGAIEASMVLDALYATIPQSKTAKLEIFTFGNASNHWNCPFDNSKHRVIKHIEHYANKGDWVARFGILHFRPRAGVAALTNPPSNEVVDVPASMRSNGSRTPVDSTAVTKESTFEIENERHGKHRFVGRLFLRDASGHQLNQHYLDNIFPLKADLTGVMDIEDCDFMNARFSAHILAMDDTVELIFEERVSQRTNGTRVENGTNESRLKDECRLWKYVNGQVPEDWIPVA</sequence>
<dbReference type="InterPro" id="IPR029058">
    <property type="entry name" value="AB_hydrolase_fold"/>
</dbReference>
<evidence type="ECO:0008006" key="5">
    <source>
        <dbReference type="Google" id="ProtNLM"/>
    </source>
</evidence>
<keyword evidence="4" id="KW-1185">Reference proteome</keyword>
<feature type="compositionally biased region" description="Polar residues" evidence="1">
    <location>
        <begin position="328"/>
        <end position="345"/>
    </location>
</feature>
<proteinExistence type="predicted"/>
<dbReference type="PANTHER" id="PTHR42044">
    <property type="entry name" value="DUF676 DOMAIN-CONTAINING PROTEIN-RELATED"/>
    <property type="match status" value="1"/>
</dbReference>
<organism evidence="3 4">
    <name type="scientific">Rhizodiscina lignyota</name>
    <dbReference type="NCBI Taxonomy" id="1504668"/>
    <lineage>
        <taxon>Eukaryota</taxon>
        <taxon>Fungi</taxon>
        <taxon>Dikarya</taxon>
        <taxon>Ascomycota</taxon>
        <taxon>Pezizomycotina</taxon>
        <taxon>Dothideomycetes</taxon>
        <taxon>Pleosporomycetidae</taxon>
        <taxon>Aulographales</taxon>
        <taxon>Rhizodiscinaceae</taxon>
        <taxon>Rhizodiscina</taxon>
    </lineage>
</organism>
<feature type="transmembrane region" description="Helical" evidence="2">
    <location>
        <begin position="21"/>
        <end position="42"/>
    </location>
</feature>
<evidence type="ECO:0000256" key="1">
    <source>
        <dbReference type="SAM" id="MobiDB-lite"/>
    </source>
</evidence>
<keyword evidence="2" id="KW-0812">Transmembrane</keyword>
<reference evidence="3" key="1">
    <citation type="journal article" date="2020" name="Stud. Mycol.">
        <title>101 Dothideomycetes genomes: a test case for predicting lifestyles and emergence of pathogens.</title>
        <authorList>
            <person name="Haridas S."/>
            <person name="Albert R."/>
            <person name="Binder M."/>
            <person name="Bloem J."/>
            <person name="Labutti K."/>
            <person name="Salamov A."/>
            <person name="Andreopoulos B."/>
            <person name="Baker S."/>
            <person name="Barry K."/>
            <person name="Bills G."/>
            <person name="Bluhm B."/>
            <person name="Cannon C."/>
            <person name="Castanera R."/>
            <person name="Culley D."/>
            <person name="Daum C."/>
            <person name="Ezra D."/>
            <person name="Gonzalez J."/>
            <person name="Henrissat B."/>
            <person name="Kuo A."/>
            <person name="Liang C."/>
            <person name="Lipzen A."/>
            <person name="Lutzoni F."/>
            <person name="Magnuson J."/>
            <person name="Mondo S."/>
            <person name="Nolan M."/>
            <person name="Ohm R."/>
            <person name="Pangilinan J."/>
            <person name="Park H.-J."/>
            <person name="Ramirez L."/>
            <person name="Alfaro M."/>
            <person name="Sun H."/>
            <person name="Tritt A."/>
            <person name="Yoshinaga Y."/>
            <person name="Zwiers L.-H."/>
            <person name="Turgeon B."/>
            <person name="Goodwin S."/>
            <person name="Spatafora J."/>
            <person name="Crous P."/>
            <person name="Grigoriev I."/>
        </authorList>
    </citation>
    <scope>NUCLEOTIDE SEQUENCE</scope>
    <source>
        <strain evidence="3">CBS 133067</strain>
    </source>
</reference>
<name>A0A9P4ME04_9PEZI</name>
<comment type="caution">
    <text evidence="3">The sequence shown here is derived from an EMBL/GenBank/DDBJ whole genome shotgun (WGS) entry which is preliminary data.</text>
</comment>
<gene>
    <name evidence="3" type="ORF">NA57DRAFT_70204</name>
</gene>
<dbReference type="AlphaFoldDB" id="A0A9P4ME04"/>
<dbReference type="PANTHER" id="PTHR42044:SF2">
    <property type="entry name" value="DUF676 DOMAIN-CONTAINING PROTEIN"/>
    <property type="match status" value="1"/>
</dbReference>
<protein>
    <recommendedName>
        <fullName evidence="5">DUF676 domain-containing protein</fullName>
    </recommendedName>
</protein>
<evidence type="ECO:0000256" key="2">
    <source>
        <dbReference type="SAM" id="Phobius"/>
    </source>
</evidence>
<dbReference type="OrthoDB" id="202545at2759"/>
<evidence type="ECO:0000313" key="3">
    <source>
        <dbReference type="EMBL" id="KAF2103992.1"/>
    </source>
</evidence>